<dbReference type="InterPro" id="IPR036909">
    <property type="entry name" value="Cyt_c-like_dom_sf"/>
</dbReference>
<protein>
    <submittedName>
        <fullName evidence="7">Cytochrome c</fullName>
    </submittedName>
</protein>
<keyword evidence="2 4" id="KW-0479">Metal-binding</keyword>
<dbReference type="InterPro" id="IPR050597">
    <property type="entry name" value="Cytochrome_c_Oxidase_Subunit"/>
</dbReference>
<gene>
    <name evidence="7" type="ORF">NBH00_03790</name>
</gene>
<dbReference type="RefSeq" id="WP_254572019.1">
    <property type="nucleotide sequence ID" value="NZ_CP098502.1"/>
</dbReference>
<feature type="domain" description="Cytochrome c" evidence="6">
    <location>
        <begin position="40"/>
        <end position="207"/>
    </location>
</feature>
<feature type="signal peptide" evidence="5">
    <location>
        <begin position="1"/>
        <end position="22"/>
    </location>
</feature>
<dbReference type="Proteomes" id="UP001056035">
    <property type="component" value="Chromosome"/>
</dbReference>
<sequence length="249" mass="25428">MRRALVVLLAVGFGGLGTLALASAPRAATTTTAATATTTPSTARGRSMFVASCASCHGQDARGVRGRGPSLVGVGALAADFELRTGRMPLAAPHQEPMRHHPAFSGARIADLVAYIGSLGGPPVPVVSGGSVRRGHERFADSCAGCHQIVGRGGIATGAVAPALQDATPVQVAEAVRLGPYLMPRFGPRQLTDGDVADLAAYVTYTRHLQNPGGWAIGNLGPVPEGLVCWGIAMVLLLGAARSLGERAR</sequence>
<evidence type="ECO:0000256" key="5">
    <source>
        <dbReference type="SAM" id="SignalP"/>
    </source>
</evidence>
<reference evidence="7 8" key="1">
    <citation type="submission" date="2022-06" db="EMBL/GenBank/DDBJ databases">
        <title>Paraconexibacter antarcticus.</title>
        <authorList>
            <person name="Kim C.S."/>
        </authorList>
    </citation>
    <scope>NUCLEOTIDE SEQUENCE [LARGE SCALE GENOMIC DNA]</scope>
    <source>
        <strain evidence="7 8">02-257</strain>
    </source>
</reference>
<proteinExistence type="predicted"/>
<keyword evidence="5" id="KW-0732">Signal</keyword>
<dbReference type="Pfam" id="PF00034">
    <property type="entry name" value="Cytochrom_C"/>
    <property type="match status" value="1"/>
</dbReference>
<keyword evidence="8" id="KW-1185">Reference proteome</keyword>
<evidence type="ECO:0000256" key="3">
    <source>
        <dbReference type="ARBA" id="ARBA00023004"/>
    </source>
</evidence>
<dbReference type="EMBL" id="CP098502">
    <property type="protein sequence ID" value="UTI65338.1"/>
    <property type="molecule type" value="Genomic_DNA"/>
</dbReference>
<keyword evidence="1 4" id="KW-0349">Heme</keyword>
<dbReference type="Pfam" id="PF13442">
    <property type="entry name" value="Cytochrome_CBB3"/>
    <property type="match status" value="1"/>
</dbReference>
<accession>A0ABY5DVK6</accession>
<dbReference type="SUPFAM" id="SSF46626">
    <property type="entry name" value="Cytochrome c"/>
    <property type="match status" value="2"/>
</dbReference>
<evidence type="ECO:0000259" key="6">
    <source>
        <dbReference type="PROSITE" id="PS51007"/>
    </source>
</evidence>
<dbReference type="PANTHER" id="PTHR33751:SF13">
    <property type="entry name" value="CYTOCHROME BC1 COMPLEX CYTOCHROME C SUBUNIT"/>
    <property type="match status" value="1"/>
</dbReference>
<dbReference type="PANTHER" id="PTHR33751">
    <property type="entry name" value="CBB3-TYPE CYTOCHROME C OXIDASE SUBUNIT FIXP"/>
    <property type="match status" value="1"/>
</dbReference>
<organism evidence="7 8">
    <name type="scientific">Paraconexibacter antarcticus</name>
    <dbReference type="NCBI Taxonomy" id="2949664"/>
    <lineage>
        <taxon>Bacteria</taxon>
        <taxon>Bacillati</taxon>
        <taxon>Actinomycetota</taxon>
        <taxon>Thermoleophilia</taxon>
        <taxon>Solirubrobacterales</taxon>
        <taxon>Paraconexibacteraceae</taxon>
        <taxon>Paraconexibacter</taxon>
    </lineage>
</organism>
<feature type="chain" id="PRO_5047469301" evidence="5">
    <location>
        <begin position="23"/>
        <end position="249"/>
    </location>
</feature>
<evidence type="ECO:0000313" key="8">
    <source>
        <dbReference type="Proteomes" id="UP001056035"/>
    </source>
</evidence>
<name>A0ABY5DVK6_9ACTN</name>
<evidence type="ECO:0000256" key="1">
    <source>
        <dbReference type="ARBA" id="ARBA00022617"/>
    </source>
</evidence>
<dbReference type="InterPro" id="IPR009056">
    <property type="entry name" value="Cyt_c-like_dom"/>
</dbReference>
<dbReference type="PROSITE" id="PS51007">
    <property type="entry name" value="CYTC"/>
    <property type="match status" value="1"/>
</dbReference>
<keyword evidence="3 4" id="KW-0408">Iron</keyword>
<evidence type="ECO:0000313" key="7">
    <source>
        <dbReference type="EMBL" id="UTI65338.1"/>
    </source>
</evidence>
<dbReference type="Gene3D" id="1.10.760.10">
    <property type="entry name" value="Cytochrome c-like domain"/>
    <property type="match status" value="2"/>
</dbReference>
<evidence type="ECO:0000256" key="2">
    <source>
        <dbReference type="ARBA" id="ARBA00022723"/>
    </source>
</evidence>
<evidence type="ECO:0000256" key="4">
    <source>
        <dbReference type="PROSITE-ProRule" id="PRU00433"/>
    </source>
</evidence>